<keyword evidence="3" id="KW-1185">Reference proteome</keyword>
<evidence type="ECO:0000256" key="1">
    <source>
        <dbReference type="SAM" id="MobiDB-lite"/>
    </source>
</evidence>
<gene>
    <name evidence="2" type="ORF">DPMN_078312</name>
</gene>
<dbReference type="AlphaFoldDB" id="A0A9D3YQW0"/>
<sequence>MDLQLEDVCRRTVKACVNWKPSCRRRSSHPGPQPSSVHEMPEPCARPGRQHKWPHR</sequence>
<comment type="caution">
    <text evidence="2">The sequence shown here is derived from an EMBL/GenBank/DDBJ whole genome shotgun (WGS) entry which is preliminary data.</text>
</comment>
<evidence type="ECO:0000313" key="2">
    <source>
        <dbReference type="EMBL" id="KAH3703280.1"/>
    </source>
</evidence>
<name>A0A9D3YQW0_DREPO</name>
<proteinExistence type="predicted"/>
<dbReference type="Proteomes" id="UP000828390">
    <property type="component" value="Unassembled WGS sequence"/>
</dbReference>
<reference evidence="2" key="1">
    <citation type="journal article" date="2019" name="bioRxiv">
        <title>The Genome of the Zebra Mussel, Dreissena polymorpha: A Resource for Invasive Species Research.</title>
        <authorList>
            <person name="McCartney M.A."/>
            <person name="Auch B."/>
            <person name="Kono T."/>
            <person name="Mallez S."/>
            <person name="Zhang Y."/>
            <person name="Obille A."/>
            <person name="Becker A."/>
            <person name="Abrahante J.E."/>
            <person name="Garbe J."/>
            <person name="Badalamenti J.P."/>
            <person name="Herman A."/>
            <person name="Mangelson H."/>
            <person name="Liachko I."/>
            <person name="Sullivan S."/>
            <person name="Sone E.D."/>
            <person name="Koren S."/>
            <person name="Silverstein K.A.T."/>
            <person name="Beckman K.B."/>
            <person name="Gohl D.M."/>
        </authorList>
    </citation>
    <scope>NUCLEOTIDE SEQUENCE</scope>
    <source>
        <strain evidence="2">Duluth1</strain>
        <tissue evidence="2">Whole animal</tissue>
    </source>
</reference>
<feature type="region of interest" description="Disordered" evidence="1">
    <location>
        <begin position="22"/>
        <end position="56"/>
    </location>
</feature>
<evidence type="ECO:0000313" key="3">
    <source>
        <dbReference type="Proteomes" id="UP000828390"/>
    </source>
</evidence>
<dbReference type="EMBL" id="JAIWYP010000015">
    <property type="protein sequence ID" value="KAH3703280.1"/>
    <property type="molecule type" value="Genomic_DNA"/>
</dbReference>
<protein>
    <submittedName>
        <fullName evidence="2">Uncharacterized protein</fullName>
    </submittedName>
</protein>
<accession>A0A9D3YQW0</accession>
<organism evidence="2 3">
    <name type="scientific">Dreissena polymorpha</name>
    <name type="common">Zebra mussel</name>
    <name type="synonym">Mytilus polymorpha</name>
    <dbReference type="NCBI Taxonomy" id="45954"/>
    <lineage>
        <taxon>Eukaryota</taxon>
        <taxon>Metazoa</taxon>
        <taxon>Spiralia</taxon>
        <taxon>Lophotrochozoa</taxon>
        <taxon>Mollusca</taxon>
        <taxon>Bivalvia</taxon>
        <taxon>Autobranchia</taxon>
        <taxon>Heteroconchia</taxon>
        <taxon>Euheterodonta</taxon>
        <taxon>Imparidentia</taxon>
        <taxon>Neoheterodontei</taxon>
        <taxon>Myida</taxon>
        <taxon>Dreissenoidea</taxon>
        <taxon>Dreissenidae</taxon>
        <taxon>Dreissena</taxon>
    </lineage>
</organism>
<reference evidence="2" key="2">
    <citation type="submission" date="2020-11" db="EMBL/GenBank/DDBJ databases">
        <authorList>
            <person name="McCartney M.A."/>
            <person name="Auch B."/>
            <person name="Kono T."/>
            <person name="Mallez S."/>
            <person name="Becker A."/>
            <person name="Gohl D.M."/>
            <person name="Silverstein K.A.T."/>
            <person name="Koren S."/>
            <person name="Bechman K.B."/>
            <person name="Herman A."/>
            <person name="Abrahante J.E."/>
            <person name="Garbe J."/>
        </authorList>
    </citation>
    <scope>NUCLEOTIDE SEQUENCE</scope>
    <source>
        <strain evidence="2">Duluth1</strain>
        <tissue evidence="2">Whole animal</tissue>
    </source>
</reference>